<dbReference type="AlphaFoldDB" id="A0A1U7LHW6"/>
<evidence type="ECO:0000313" key="2">
    <source>
        <dbReference type="Proteomes" id="UP000186594"/>
    </source>
</evidence>
<dbReference type="OMA" id="WYKPDRD"/>
<dbReference type="Gene3D" id="3.40.50.1240">
    <property type="entry name" value="Phosphoglycerate mutase-like"/>
    <property type="match status" value="1"/>
</dbReference>
<proteinExistence type="predicted"/>
<dbReference type="Pfam" id="PF00300">
    <property type="entry name" value="His_Phos_1"/>
    <property type="match status" value="1"/>
</dbReference>
<dbReference type="SUPFAM" id="SSF53254">
    <property type="entry name" value="Phosphoglycerate mutase-like"/>
    <property type="match status" value="1"/>
</dbReference>
<dbReference type="Proteomes" id="UP000186594">
    <property type="component" value="Unassembled WGS sequence"/>
</dbReference>
<dbReference type="EMBL" id="LXFE01003842">
    <property type="protein sequence ID" value="OLL22142.1"/>
    <property type="molecule type" value="Genomic_DNA"/>
</dbReference>
<dbReference type="PANTHER" id="PTHR16469:SF51">
    <property type="entry name" value="TRANSCRIPTION FACTOR TAU 55 KDA SUBUNIT"/>
    <property type="match status" value="1"/>
</dbReference>
<evidence type="ECO:0008006" key="3">
    <source>
        <dbReference type="Google" id="ProtNLM"/>
    </source>
</evidence>
<keyword evidence="2" id="KW-1185">Reference proteome</keyword>
<dbReference type="InterPro" id="IPR051710">
    <property type="entry name" value="Phosphatase_SH3-domain"/>
</dbReference>
<gene>
    <name evidence="1" type="ORF">NEOLI_005508</name>
</gene>
<reference evidence="1 2" key="1">
    <citation type="submission" date="2016-04" db="EMBL/GenBank/DDBJ databases">
        <title>Evolutionary innovation and constraint leading to complex multicellularity in the Ascomycota.</title>
        <authorList>
            <person name="Cisse O."/>
            <person name="Nguyen A."/>
            <person name="Hewitt D.A."/>
            <person name="Jedd G."/>
            <person name="Stajich J.E."/>
        </authorList>
    </citation>
    <scope>NUCLEOTIDE SEQUENCE [LARGE SCALE GENOMIC DNA]</scope>
    <source>
        <strain evidence="1 2">DAH-3</strain>
    </source>
</reference>
<dbReference type="CDD" id="cd07067">
    <property type="entry name" value="HP_PGM_like"/>
    <property type="match status" value="1"/>
</dbReference>
<protein>
    <recommendedName>
        <fullName evidence="3">Transcription factor tau 55 kDa subunit</fullName>
    </recommendedName>
</protein>
<sequence>HGFRASWENDALSRTGIIGDPQLSFYGVAQANQLAEHLDKYRIDRIYSSPFFRCVQTINYLADRKNLEICIENGISEWYITSQDEHPSPPKAKTLKTFFPRIKENYQPTLIPALNGESMLQLHRRAEIVVKKLIQQIDEEGDINSIVLCTHAATNISLGRALTAISDLEVRTGCASLGVYERQGDTDLWDCVRNGDCDFLMNGEERNWWFDEDGAVHKVGKPKI</sequence>
<accession>A0A1U7LHW6</accession>
<dbReference type="InterPro" id="IPR013078">
    <property type="entry name" value="His_Pase_superF_clade-1"/>
</dbReference>
<dbReference type="OrthoDB" id="414418at2759"/>
<name>A0A1U7LHW6_NEOID</name>
<dbReference type="STRING" id="1198029.A0A1U7LHW6"/>
<feature type="non-terminal residue" evidence="1">
    <location>
        <position position="1"/>
    </location>
</feature>
<dbReference type="PANTHER" id="PTHR16469">
    <property type="entry name" value="UBIQUITIN-ASSOCIATED AND SH3 DOMAIN-CONTAINING BA-RELATED"/>
    <property type="match status" value="1"/>
</dbReference>
<evidence type="ECO:0000313" key="1">
    <source>
        <dbReference type="EMBL" id="OLL22142.1"/>
    </source>
</evidence>
<organism evidence="1 2">
    <name type="scientific">Neolecta irregularis (strain DAH-3)</name>
    <dbReference type="NCBI Taxonomy" id="1198029"/>
    <lineage>
        <taxon>Eukaryota</taxon>
        <taxon>Fungi</taxon>
        <taxon>Dikarya</taxon>
        <taxon>Ascomycota</taxon>
        <taxon>Taphrinomycotina</taxon>
        <taxon>Neolectales</taxon>
        <taxon>Neolectaceae</taxon>
        <taxon>Neolecta</taxon>
    </lineage>
</organism>
<dbReference type="InterPro" id="IPR029033">
    <property type="entry name" value="His_PPase_superfam"/>
</dbReference>
<comment type="caution">
    <text evidence="1">The sequence shown here is derived from an EMBL/GenBank/DDBJ whole genome shotgun (WGS) entry which is preliminary data.</text>
</comment>